<protein>
    <recommendedName>
        <fullName evidence="2">DNA (cytosine-5-)-methyltransferase</fullName>
        <ecNumber evidence="2">2.1.1.37</ecNumber>
    </recommendedName>
</protein>
<dbReference type="GO" id="GO:0003677">
    <property type="term" value="F:DNA binding"/>
    <property type="evidence" value="ECO:0007669"/>
    <property type="project" value="UniProtKB-KW"/>
</dbReference>
<evidence type="ECO:0000313" key="14">
    <source>
        <dbReference type="Proteomes" id="UP000324897"/>
    </source>
</evidence>
<name>A0A5J9WK75_9POAL</name>
<evidence type="ECO:0000259" key="10">
    <source>
        <dbReference type="PROSITE" id="PS50030"/>
    </source>
</evidence>
<dbReference type="GO" id="GO:0003886">
    <property type="term" value="F:DNA (cytosine-5-)-methyltransferase activity"/>
    <property type="evidence" value="ECO:0007669"/>
    <property type="project" value="UniProtKB-EC"/>
</dbReference>
<dbReference type="Proteomes" id="UP000324897">
    <property type="component" value="Chromosome 5"/>
</dbReference>
<keyword evidence="5" id="KW-0949">S-adenosyl-L-methionine</keyword>
<dbReference type="OrthoDB" id="641149at2759"/>
<dbReference type="PROSITE" id="PS51680">
    <property type="entry name" value="SAM_MT_DRM"/>
    <property type="match status" value="1"/>
</dbReference>
<evidence type="ECO:0000256" key="7">
    <source>
        <dbReference type="ARBA" id="ARBA00023125"/>
    </source>
</evidence>
<feature type="non-terminal residue" evidence="13">
    <location>
        <position position="1"/>
    </location>
</feature>
<feature type="domain" description="SAM-dependent MTase DRM-type" evidence="12">
    <location>
        <begin position="267"/>
        <end position="593"/>
    </location>
</feature>
<dbReference type="Pfam" id="PF00145">
    <property type="entry name" value="DNA_methylase"/>
    <property type="match status" value="1"/>
</dbReference>
<dbReference type="SUPFAM" id="SSF53335">
    <property type="entry name" value="S-adenosyl-L-methionine-dependent methyltransferases"/>
    <property type="match status" value="2"/>
</dbReference>
<evidence type="ECO:0000256" key="9">
    <source>
        <dbReference type="SAM" id="MobiDB-lite"/>
    </source>
</evidence>
<comment type="caution">
    <text evidence="13">The sequence shown here is derived from an EMBL/GenBank/DDBJ whole genome shotgun (WGS) entry which is preliminary data.</text>
</comment>
<dbReference type="AlphaFoldDB" id="A0A5J9WK75"/>
<dbReference type="GO" id="GO:0005634">
    <property type="term" value="C:nucleus"/>
    <property type="evidence" value="ECO:0007669"/>
    <property type="project" value="UniProtKB-SubCell"/>
</dbReference>
<evidence type="ECO:0000256" key="6">
    <source>
        <dbReference type="ARBA" id="ARBA00022737"/>
    </source>
</evidence>
<dbReference type="SUPFAM" id="SSF54909">
    <property type="entry name" value="Dimeric alpha+beta barrel"/>
    <property type="match status" value="1"/>
</dbReference>
<dbReference type="InterPro" id="IPR009060">
    <property type="entry name" value="UBA-like_sf"/>
</dbReference>
<dbReference type="InterPro" id="IPR050390">
    <property type="entry name" value="C5-Methyltransferase"/>
</dbReference>
<dbReference type="PANTHER" id="PTHR23068">
    <property type="entry name" value="DNA CYTOSINE-5- -METHYLTRANSFERASE 3-RELATED"/>
    <property type="match status" value="1"/>
</dbReference>
<dbReference type="PROSITE" id="PS51502">
    <property type="entry name" value="S_R_A_B_BARREL"/>
    <property type="match status" value="1"/>
</dbReference>
<dbReference type="PANTHER" id="PTHR23068:SF25">
    <property type="entry name" value="DNA (CYTOSINE-5)-METHYLTRANSFERASE DRM2"/>
    <property type="match status" value="1"/>
</dbReference>
<evidence type="ECO:0000256" key="3">
    <source>
        <dbReference type="ARBA" id="ARBA00022603"/>
    </source>
</evidence>
<feature type="region of interest" description="Disordered" evidence="9">
    <location>
        <begin position="1"/>
        <end position="51"/>
    </location>
</feature>
<feature type="domain" description="UBA" evidence="10">
    <location>
        <begin position="147"/>
        <end position="183"/>
    </location>
</feature>
<dbReference type="InterPro" id="IPR011008">
    <property type="entry name" value="Dimeric_a/b-barrel"/>
</dbReference>
<evidence type="ECO:0000256" key="8">
    <source>
        <dbReference type="ARBA" id="ARBA00023242"/>
    </source>
</evidence>
<evidence type="ECO:0000313" key="13">
    <source>
        <dbReference type="EMBL" id="TVU48648.1"/>
    </source>
</evidence>
<dbReference type="InterPro" id="IPR013097">
    <property type="entry name" value="Dabb"/>
</dbReference>
<dbReference type="Gramene" id="TVU48648">
    <property type="protein sequence ID" value="TVU48648"/>
    <property type="gene ID" value="EJB05_08289"/>
</dbReference>
<keyword evidence="4" id="KW-0808">Transferase</keyword>
<evidence type="ECO:0000256" key="5">
    <source>
        <dbReference type="ARBA" id="ARBA00022691"/>
    </source>
</evidence>
<dbReference type="Gene3D" id="3.40.50.150">
    <property type="entry name" value="Vaccinia Virus protein VP39"/>
    <property type="match status" value="2"/>
</dbReference>
<keyword evidence="6" id="KW-0677">Repeat</keyword>
<dbReference type="Gene3D" id="1.10.8.10">
    <property type="entry name" value="DNA helicase RuvA subunit, C-terminal domain"/>
    <property type="match status" value="2"/>
</dbReference>
<feature type="domain" description="UBA" evidence="10">
    <location>
        <begin position="48"/>
        <end position="89"/>
    </location>
</feature>
<reference evidence="13 14" key="1">
    <citation type="journal article" date="2019" name="Sci. Rep.">
        <title>A high-quality genome of Eragrostis curvula grass provides insights into Poaceae evolution and supports new strategies to enhance forage quality.</title>
        <authorList>
            <person name="Carballo J."/>
            <person name="Santos B.A.C.M."/>
            <person name="Zappacosta D."/>
            <person name="Garbus I."/>
            <person name="Selva J.P."/>
            <person name="Gallo C.A."/>
            <person name="Diaz A."/>
            <person name="Albertini E."/>
            <person name="Caccamo M."/>
            <person name="Echenique V."/>
        </authorList>
    </citation>
    <scope>NUCLEOTIDE SEQUENCE [LARGE SCALE GENOMIC DNA]</scope>
    <source>
        <strain evidence="14">cv. Victoria</strain>
        <tissue evidence="13">Leaf</tissue>
    </source>
</reference>
<dbReference type="GO" id="GO:0032259">
    <property type="term" value="P:methylation"/>
    <property type="evidence" value="ECO:0007669"/>
    <property type="project" value="UniProtKB-KW"/>
</dbReference>
<dbReference type="PROSITE" id="PS50030">
    <property type="entry name" value="UBA"/>
    <property type="match status" value="2"/>
</dbReference>
<comment type="subcellular location">
    <subcellularLocation>
        <location evidence="1">Nucleus</location>
    </subcellularLocation>
</comment>
<evidence type="ECO:0000256" key="1">
    <source>
        <dbReference type="ARBA" id="ARBA00004123"/>
    </source>
</evidence>
<keyword evidence="7" id="KW-0238">DNA-binding</keyword>
<dbReference type="EC" id="2.1.1.37" evidence="2"/>
<accession>A0A5J9WK75</accession>
<keyword evidence="3" id="KW-0489">Methyltransferase</keyword>
<evidence type="ECO:0000256" key="4">
    <source>
        <dbReference type="ARBA" id="ARBA00022679"/>
    </source>
</evidence>
<dbReference type="SMART" id="SM00886">
    <property type="entry name" value="Dabb"/>
    <property type="match status" value="1"/>
</dbReference>
<dbReference type="InterPro" id="IPR001525">
    <property type="entry name" value="C5_MeTfrase"/>
</dbReference>
<evidence type="ECO:0000259" key="11">
    <source>
        <dbReference type="PROSITE" id="PS51502"/>
    </source>
</evidence>
<dbReference type="EMBL" id="RWGY01000004">
    <property type="protein sequence ID" value="TVU48648.1"/>
    <property type="molecule type" value="Genomic_DNA"/>
</dbReference>
<keyword evidence="8" id="KW-0539">Nucleus</keyword>
<feature type="domain" description="Stress-response A/B barrel" evidence="11">
    <location>
        <begin position="725"/>
        <end position="819"/>
    </location>
</feature>
<dbReference type="InterPro" id="IPR030380">
    <property type="entry name" value="SAM_MeTfrase_DRM"/>
</dbReference>
<dbReference type="SUPFAM" id="SSF46934">
    <property type="entry name" value="UBA-like"/>
    <property type="match status" value="1"/>
</dbReference>
<gene>
    <name evidence="13" type="ORF">EJB05_08289</name>
</gene>
<dbReference type="Gene3D" id="3.30.70.100">
    <property type="match status" value="1"/>
</dbReference>
<evidence type="ECO:0000256" key="2">
    <source>
        <dbReference type="ARBA" id="ARBA00011975"/>
    </source>
</evidence>
<proteinExistence type="predicted"/>
<sequence length="829" mass="93087">MSKSNDSDDGFEWKSDDDAEVTGSLDGAGTSEAASRNLDTPGPSTLAGPSSSLVEHFVGMGFEEKMVLKAIKENGDGSAESLLELLLTYQVIGNDDNCSNSGCIPRAVDNEEDDEDILENWEDEDASGTNHMVANCDDSDDEDFLQELSEKDAKIESLVKMGFPEDEANMAISRCGQDASIAVLVDSIYASETAGAVYYDNLSDREDNSYGGRKKKRFMAGTIKKRKRFGGEAQGSRGTFDGCHDEPMPLPNPMVGFSLPNERLRSVDRGLPTQAIGPPFFYYENVALAPKGVWATISRFLYDIQPEFVDSKFFCAAARKRGYIHNLPLDNRSPLLPLPPKTICEAFPRTKKWWPSWDPRRQLNCLQTCTSSAKNVERIRLELQKHEDPPPPRVQKYVLDECRKWNLVWVGRNKVAPLEPHEMEYLLGFPMDHTRGINRTERYKALGNSFQVDTVAYHLSVLKDMFPHGMNVLSLFSGIGGAEVALHKLGIRMKTVVSVEKSDKNRTVMQSWWEQTQSGTLIEIVDVQSLTAEKIEFYIRRFGGFDLVIGGSPCNNLAGSNRHHRDGLEGEHSALFYHYFRILDSVKMLVPASVQIPSTIRPVAKHGLHHRSVLNSDRRHRWWGSGTKMILSRCKVLGSRNGAPSGGLLKKRKIVEHIILLRAKPNISDAEEKDMLDYLYTSQYQMRGIIAVSLGRIEEPNNFESEVEDDIIPLFRRGEDFNYGVEFMLLISFLETASKEAMEDALASIQKLLSQCSSFIVQATFGCCLNRTGNGYSHAAVIRFPSFDDFKLFRESSEYNDIWASKFDPIVEKSLQLHFTVDPVGNQLM</sequence>
<evidence type="ECO:0000259" key="12">
    <source>
        <dbReference type="PROSITE" id="PS51680"/>
    </source>
</evidence>
<keyword evidence="14" id="KW-1185">Reference proteome</keyword>
<dbReference type="InterPro" id="IPR015940">
    <property type="entry name" value="UBA"/>
</dbReference>
<dbReference type="InterPro" id="IPR029063">
    <property type="entry name" value="SAM-dependent_MTases_sf"/>
</dbReference>
<organism evidence="13 14">
    <name type="scientific">Eragrostis curvula</name>
    <name type="common">weeping love grass</name>
    <dbReference type="NCBI Taxonomy" id="38414"/>
    <lineage>
        <taxon>Eukaryota</taxon>
        <taxon>Viridiplantae</taxon>
        <taxon>Streptophyta</taxon>
        <taxon>Embryophyta</taxon>
        <taxon>Tracheophyta</taxon>
        <taxon>Spermatophyta</taxon>
        <taxon>Magnoliopsida</taxon>
        <taxon>Liliopsida</taxon>
        <taxon>Poales</taxon>
        <taxon>Poaceae</taxon>
        <taxon>PACMAD clade</taxon>
        <taxon>Chloridoideae</taxon>
        <taxon>Eragrostideae</taxon>
        <taxon>Eragrostidinae</taxon>
        <taxon>Eragrostis</taxon>
    </lineage>
</organism>